<keyword evidence="2" id="KW-1185">Reference proteome</keyword>
<dbReference type="EMBL" id="FMHZ01000002">
    <property type="protein sequence ID" value="SCL45996.1"/>
    <property type="molecule type" value="Genomic_DNA"/>
</dbReference>
<dbReference type="STRING" id="47855.GA0070606_0900"/>
<organism evidence="1 2">
    <name type="scientific">Micromonospora citrea</name>
    <dbReference type="NCBI Taxonomy" id="47855"/>
    <lineage>
        <taxon>Bacteria</taxon>
        <taxon>Bacillati</taxon>
        <taxon>Actinomycetota</taxon>
        <taxon>Actinomycetes</taxon>
        <taxon>Micromonosporales</taxon>
        <taxon>Micromonosporaceae</taxon>
        <taxon>Micromonospora</taxon>
    </lineage>
</organism>
<evidence type="ECO:0000313" key="1">
    <source>
        <dbReference type="EMBL" id="SCL45996.1"/>
    </source>
</evidence>
<accession>A0A1C6TW23</accession>
<name>A0A1C6TW23_9ACTN</name>
<evidence type="ECO:0000313" key="2">
    <source>
        <dbReference type="Proteomes" id="UP000199001"/>
    </source>
</evidence>
<protein>
    <submittedName>
        <fullName evidence="1">Uncharacterized protein</fullName>
    </submittedName>
</protein>
<reference evidence="2" key="1">
    <citation type="submission" date="2016-06" db="EMBL/GenBank/DDBJ databases">
        <authorList>
            <person name="Varghese N."/>
            <person name="Submissions Spin"/>
        </authorList>
    </citation>
    <scope>NUCLEOTIDE SEQUENCE [LARGE SCALE GENOMIC DNA]</scope>
    <source>
        <strain evidence="2">DSM 43903</strain>
    </source>
</reference>
<gene>
    <name evidence="1" type="ORF">GA0070606_0900</name>
</gene>
<sequence length="390" mass="43989">MTVPQQDVSARRDGYVAGRDLHLHVAGQQLSLYPEERFATPLTYDRARPIFVQYLNPEIRSCYGRPQTARFTETDLAQVLHATRLAVLATDEELILPASYLFEVPGLSVFLTRIRSLVVRGVVHYSSHIGDLDSYVEHKAVEYRGDARNPYELTPHRSLTGDLVWRPRYAQNTATDIGQSWGAALQPDGELAATLASLARRWPPRAGDVETHLHEVPERLDGQAFISRFVRATVPVPLGAEERARIDMFLSREYLASYLRDLDAAIVADFDFGDFSCGLRQMRTSLADRVLSARSFDLGLRWLGIHDFVHRTARWPDLLTLRSTPEFGAVATATQHPVLRTRLREAVIRGRNRLRFQNAATIQQALTVVAGVANRLDVTLNQTDPDRRAR</sequence>
<dbReference type="RefSeq" id="WP_091095323.1">
    <property type="nucleotide sequence ID" value="NZ_FMHZ01000002.1"/>
</dbReference>
<dbReference type="OrthoDB" id="3320050at2"/>
<proteinExistence type="predicted"/>
<dbReference type="AlphaFoldDB" id="A0A1C6TW23"/>
<dbReference type="Proteomes" id="UP000199001">
    <property type="component" value="Unassembled WGS sequence"/>
</dbReference>